<feature type="region of interest" description="Disordered" evidence="5">
    <location>
        <begin position="305"/>
        <end position="348"/>
    </location>
</feature>
<name>A0A077Z3F3_TRITR</name>
<evidence type="ECO:0000256" key="2">
    <source>
        <dbReference type="ARBA" id="ARBA00005351"/>
    </source>
</evidence>
<dbReference type="Proteomes" id="UP000030665">
    <property type="component" value="Unassembled WGS sequence"/>
</dbReference>
<keyword evidence="7" id="KW-1185">Reference proteome</keyword>
<reference evidence="6" key="1">
    <citation type="submission" date="2014-01" db="EMBL/GenBank/DDBJ databases">
        <authorList>
            <person name="Aslett M."/>
        </authorList>
    </citation>
    <scope>NUCLEOTIDE SEQUENCE</scope>
</reference>
<dbReference type="AlphaFoldDB" id="A0A077Z3F3"/>
<dbReference type="FunFam" id="1.25.40.10:FF:000060">
    <property type="entry name" value="Golgi to ER traffic protein 4 homolog"/>
    <property type="match status" value="1"/>
</dbReference>
<evidence type="ECO:0000256" key="3">
    <source>
        <dbReference type="ARBA" id="ARBA00022448"/>
    </source>
</evidence>
<dbReference type="InterPro" id="IPR007317">
    <property type="entry name" value="GET4"/>
</dbReference>
<comment type="subcellular location">
    <subcellularLocation>
        <location evidence="1">Cytoplasm</location>
        <location evidence="1">Cytosol</location>
    </subcellularLocation>
</comment>
<dbReference type="EMBL" id="HG805883">
    <property type="protein sequence ID" value="CDW54173.1"/>
    <property type="molecule type" value="Genomic_DNA"/>
</dbReference>
<feature type="compositionally biased region" description="Polar residues" evidence="5">
    <location>
        <begin position="315"/>
        <end position="341"/>
    </location>
</feature>
<keyword evidence="3" id="KW-0813">Transport</keyword>
<dbReference type="STRING" id="36087.A0A077Z3F3"/>
<dbReference type="OrthoDB" id="10252405at2759"/>
<dbReference type="PANTHER" id="PTHR12875:SF0">
    <property type="entry name" value="GOLGI TO ER TRAFFIC PROTEIN 4 HOMOLOG"/>
    <property type="match status" value="1"/>
</dbReference>
<evidence type="ECO:0000256" key="5">
    <source>
        <dbReference type="SAM" id="MobiDB-lite"/>
    </source>
</evidence>
<organism evidence="6 7">
    <name type="scientific">Trichuris trichiura</name>
    <name type="common">Whipworm</name>
    <name type="synonym">Trichocephalus trichiurus</name>
    <dbReference type="NCBI Taxonomy" id="36087"/>
    <lineage>
        <taxon>Eukaryota</taxon>
        <taxon>Metazoa</taxon>
        <taxon>Ecdysozoa</taxon>
        <taxon>Nematoda</taxon>
        <taxon>Enoplea</taxon>
        <taxon>Dorylaimia</taxon>
        <taxon>Trichinellida</taxon>
        <taxon>Trichuridae</taxon>
        <taxon>Trichuris</taxon>
    </lineage>
</organism>
<evidence type="ECO:0000313" key="7">
    <source>
        <dbReference type="Proteomes" id="UP000030665"/>
    </source>
</evidence>
<sequence length="348" mass="38676">MSTDQLKGKSLVRGSEAIQKHLQASNYYEALQLCRAIGSRLTAQKKIVELLDFLEGVILTFAEAGKASSVDDLAKMFTNALLVGPSPLDSSSLEKIKTVFSALKPRRNYTPDREQFLNHLIAWSKQVLPKYTRGSPALHLCIAEVYALEDNGTAALRHFQLSQNGPRYGEYLALHQDRYGIQSEADLTIAQAVLQRLCMDEKDVAIELFDSYMLHHPKLASVENEPPLSTPLLNFIHLLLRAIVHNRLNLFTALVEAYKPSIDRDPIFNEYLEKIAQINFASCPLSSRLPRFLDNVLNSILTDGELENDFPPKPSNSRQNDQATGSASASQNGATSTSATVMTDEDLD</sequence>
<protein>
    <submittedName>
        <fullName evidence="6">Golgi to ER traffic protein 4 homolog</fullName>
    </submittedName>
</protein>
<proteinExistence type="inferred from homology"/>
<evidence type="ECO:0000256" key="4">
    <source>
        <dbReference type="ARBA" id="ARBA00022490"/>
    </source>
</evidence>
<dbReference type="Pfam" id="PF04190">
    <property type="entry name" value="GET4"/>
    <property type="match status" value="1"/>
</dbReference>
<accession>A0A077Z3F3</accession>
<dbReference type="PANTHER" id="PTHR12875">
    <property type="entry name" value="GOLGI TO ER TRAFFIC PROTEIN 4 HOMOLOG"/>
    <property type="match status" value="1"/>
</dbReference>
<evidence type="ECO:0000313" key="6">
    <source>
        <dbReference type="EMBL" id="CDW54173.1"/>
    </source>
</evidence>
<gene>
    <name evidence="6" type="ORF">TTRE_0000244301</name>
</gene>
<dbReference type="Gene3D" id="1.25.40.10">
    <property type="entry name" value="Tetratricopeptide repeat domain"/>
    <property type="match status" value="1"/>
</dbReference>
<dbReference type="InterPro" id="IPR011990">
    <property type="entry name" value="TPR-like_helical_dom_sf"/>
</dbReference>
<comment type="similarity">
    <text evidence="2">Belongs to the GET4 family.</text>
</comment>
<evidence type="ECO:0000256" key="1">
    <source>
        <dbReference type="ARBA" id="ARBA00004514"/>
    </source>
</evidence>
<dbReference type="GO" id="GO:0045048">
    <property type="term" value="P:protein insertion into ER membrane"/>
    <property type="evidence" value="ECO:0007669"/>
    <property type="project" value="InterPro"/>
</dbReference>
<reference evidence="6" key="2">
    <citation type="submission" date="2014-03" db="EMBL/GenBank/DDBJ databases">
        <title>The whipworm genome and dual-species transcriptomics of an intimate host-pathogen interaction.</title>
        <authorList>
            <person name="Foth B.J."/>
            <person name="Tsai I.J."/>
            <person name="Reid A.J."/>
            <person name="Bancroft A.J."/>
            <person name="Nichol S."/>
            <person name="Tracey A."/>
            <person name="Holroyd N."/>
            <person name="Cotton J.A."/>
            <person name="Stanley E.J."/>
            <person name="Zarowiecki M."/>
            <person name="Liu J.Z."/>
            <person name="Huckvale T."/>
            <person name="Cooper P.J."/>
            <person name="Grencis R.K."/>
            <person name="Berriman M."/>
        </authorList>
    </citation>
    <scope>NUCLEOTIDE SEQUENCE [LARGE SCALE GENOMIC DNA]</scope>
</reference>
<keyword evidence="4" id="KW-0963">Cytoplasm</keyword>
<dbReference type="GO" id="GO:0071818">
    <property type="term" value="C:BAT3 complex"/>
    <property type="evidence" value="ECO:0007669"/>
    <property type="project" value="TreeGrafter"/>
</dbReference>